<dbReference type="AlphaFoldDB" id="A0A9P5X3U6"/>
<evidence type="ECO:0000256" key="1">
    <source>
        <dbReference type="ARBA" id="ARBA00022737"/>
    </source>
</evidence>
<keyword evidence="4" id="KW-1185">Reference proteome</keyword>
<evidence type="ECO:0000259" key="2">
    <source>
        <dbReference type="Pfam" id="PF24883"/>
    </source>
</evidence>
<dbReference type="InterPro" id="IPR056884">
    <property type="entry name" value="NPHP3-like_N"/>
</dbReference>
<dbReference type="Pfam" id="PF24883">
    <property type="entry name" value="NPHP3_N"/>
    <property type="match status" value="1"/>
</dbReference>
<dbReference type="EMBL" id="MU151576">
    <property type="protein sequence ID" value="KAF9442730.1"/>
    <property type="molecule type" value="Genomic_DNA"/>
</dbReference>
<accession>A0A9P5X3U6</accession>
<reference evidence="3" key="1">
    <citation type="submission" date="2020-11" db="EMBL/GenBank/DDBJ databases">
        <authorList>
            <consortium name="DOE Joint Genome Institute"/>
            <person name="Ahrendt S."/>
            <person name="Riley R."/>
            <person name="Andreopoulos W."/>
            <person name="Labutti K."/>
            <person name="Pangilinan J."/>
            <person name="Ruiz-Duenas F.J."/>
            <person name="Barrasa J.M."/>
            <person name="Sanchez-Garcia M."/>
            <person name="Camarero S."/>
            <person name="Miyauchi S."/>
            <person name="Serrano A."/>
            <person name="Linde D."/>
            <person name="Babiker R."/>
            <person name="Drula E."/>
            <person name="Ayuso-Fernandez I."/>
            <person name="Pacheco R."/>
            <person name="Padilla G."/>
            <person name="Ferreira P."/>
            <person name="Barriuso J."/>
            <person name="Kellner H."/>
            <person name="Castanera R."/>
            <person name="Alfaro M."/>
            <person name="Ramirez L."/>
            <person name="Pisabarro A.G."/>
            <person name="Kuo A."/>
            <person name="Tritt A."/>
            <person name="Lipzen A."/>
            <person name="He G."/>
            <person name="Yan M."/>
            <person name="Ng V."/>
            <person name="Cullen D."/>
            <person name="Martin F."/>
            <person name="Rosso M.-N."/>
            <person name="Henrissat B."/>
            <person name="Hibbett D."/>
            <person name="Martinez A.T."/>
            <person name="Grigoriev I.V."/>
        </authorList>
    </citation>
    <scope>NUCLEOTIDE SEQUENCE</scope>
    <source>
        <strain evidence="3">MF-IS2</strain>
    </source>
</reference>
<sequence length="155" mass="17722">MQTLAKTVSTYATLFFSRYSDPPCNDSMRVFTTFACSLTVANDDYYKYIEIRLSKDPAFLDKSLTEQFNRLSVVPFTDNTVKAGGQRWAVLLDGLDECKNEQNDQCRILDLISGSISHHPGATPFVWVIASRPEAHLMNTLRRLKESFRDRPTKF</sequence>
<name>A0A9P5X3U6_9AGAR</name>
<gene>
    <name evidence="3" type="ORF">P691DRAFT_764917</name>
</gene>
<evidence type="ECO:0000313" key="3">
    <source>
        <dbReference type="EMBL" id="KAF9442730.1"/>
    </source>
</evidence>
<protein>
    <recommendedName>
        <fullName evidence="2">Nephrocystin 3-like N-terminal domain-containing protein</fullName>
    </recommendedName>
</protein>
<dbReference type="Proteomes" id="UP000807342">
    <property type="component" value="Unassembled WGS sequence"/>
</dbReference>
<comment type="caution">
    <text evidence="3">The sequence shown here is derived from an EMBL/GenBank/DDBJ whole genome shotgun (WGS) entry which is preliminary data.</text>
</comment>
<feature type="domain" description="Nephrocystin 3-like N-terminal" evidence="2">
    <location>
        <begin position="11"/>
        <end position="132"/>
    </location>
</feature>
<dbReference type="OrthoDB" id="538223at2759"/>
<keyword evidence="1" id="KW-0677">Repeat</keyword>
<proteinExistence type="predicted"/>
<organism evidence="3 4">
    <name type="scientific">Macrolepiota fuliginosa MF-IS2</name>
    <dbReference type="NCBI Taxonomy" id="1400762"/>
    <lineage>
        <taxon>Eukaryota</taxon>
        <taxon>Fungi</taxon>
        <taxon>Dikarya</taxon>
        <taxon>Basidiomycota</taxon>
        <taxon>Agaricomycotina</taxon>
        <taxon>Agaricomycetes</taxon>
        <taxon>Agaricomycetidae</taxon>
        <taxon>Agaricales</taxon>
        <taxon>Agaricineae</taxon>
        <taxon>Agaricaceae</taxon>
        <taxon>Macrolepiota</taxon>
    </lineage>
</organism>
<evidence type="ECO:0000313" key="4">
    <source>
        <dbReference type="Proteomes" id="UP000807342"/>
    </source>
</evidence>